<dbReference type="CDD" id="cd01012">
    <property type="entry name" value="YcaC_related"/>
    <property type="match status" value="1"/>
</dbReference>
<dbReference type="SUPFAM" id="SSF52499">
    <property type="entry name" value="Isochorismatase-like hydrolases"/>
    <property type="match status" value="1"/>
</dbReference>
<protein>
    <submittedName>
        <fullName evidence="2">Nicotinamidase-related amidase</fullName>
    </submittedName>
</protein>
<feature type="domain" description="Isochorismatase-like" evidence="1">
    <location>
        <begin position="20"/>
        <end position="172"/>
    </location>
</feature>
<accession>A0A1G7R5U7</accession>
<evidence type="ECO:0000259" key="1">
    <source>
        <dbReference type="Pfam" id="PF00857"/>
    </source>
</evidence>
<dbReference type="STRING" id="504805.SAMN05421505_101266"/>
<reference evidence="2 3" key="1">
    <citation type="submission" date="2016-10" db="EMBL/GenBank/DDBJ databases">
        <authorList>
            <person name="de Groot N.N."/>
        </authorList>
    </citation>
    <scope>NUCLEOTIDE SEQUENCE [LARGE SCALE GENOMIC DNA]</scope>
    <source>
        <strain evidence="2 3">CPCC 201354</strain>
    </source>
</reference>
<proteinExistence type="predicted"/>
<dbReference type="EMBL" id="FNCN01000001">
    <property type="protein sequence ID" value="SDG06108.1"/>
    <property type="molecule type" value="Genomic_DNA"/>
</dbReference>
<dbReference type="PANTHER" id="PTHR43559:SF1">
    <property type="entry name" value="HYDROLASE"/>
    <property type="match status" value="1"/>
</dbReference>
<dbReference type="InterPro" id="IPR036380">
    <property type="entry name" value="Isochorismatase-like_sf"/>
</dbReference>
<dbReference type="Gene3D" id="3.40.50.850">
    <property type="entry name" value="Isochorismatase-like"/>
    <property type="match status" value="1"/>
</dbReference>
<dbReference type="InterPro" id="IPR053152">
    <property type="entry name" value="Hydrolase_YcaC-like"/>
</dbReference>
<dbReference type="Pfam" id="PF00857">
    <property type="entry name" value="Isochorismatase"/>
    <property type="match status" value="1"/>
</dbReference>
<keyword evidence="3" id="KW-1185">Reference proteome</keyword>
<dbReference type="PANTHER" id="PTHR43559">
    <property type="entry name" value="HYDROLASE YCAC-RELATED"/>
    <property type="match status" value="1"/>
</dbReference>
<dbReference type="InterPro" id="IPR000868">
    <property type="entry name" value="Isochorismatase-like_dom"/>
</dbReference>
<name>A0A1G7R5U7_9ACTN</name>
<dbReference type="OrthoDB" id="9789777at2"/>
<evidence type="ECO:0000313" key="2">
    <source>
        <dbReference type="EMBL" id="SDG06108.1"/>
    </source>
</evidence>
<gene>
    <name evidence="2" type="ORF">SAMN05421505_101266</name>
</gene>
<organism evidence="2 3">
    <name type="scientific">Sinosporangium album</name>
    <dbReference type="NCBI Taxonomy" id="504805"/>
    <lineage>
        <taxon>Bacteria</taxon>
        <taxon>Bacillati</taxon>
        <taxon>Actinomycetota</taxon>
        <taxon>Actinomycetes</taxon>
        <taxon>Streptosporangiales</taxon>
        <taxon>Streptosporangiaceae</taxon>
        <taxon>Sinosporangium</taxon>
    </lineage>
</organism>
<evidence type="ECO:0000313" key="3">
    <source>
        <dbReference type="Proteomes" id="UP000198923"/>
    </source>
</evidence>
<sequence>MTSLPKRDPAADHLLAPENSALILIDYQPPQVYTSASIERGALVRNVVALAKTAKLYKLPIVLSTVNVRTGINQPTIPQLREVIPDVPEIDRTSINSWEDADFLDAVKATGRRKLIIGALWTEACLLFPTLDALKEGFEVFPVADAVGGTSREAHHAALSRMVHAGAQPTSCASLACELQRDWNRHETAPGFVENFIDHGLTPGWYFALEAGQKRAAGR</sequence>
<dbReference type="RefSeq" id="WP_093167322.1">
    <property type="nucleotide sequence ID" value="NZ_FNCN01000001.1"/>
</dbReference>
<dbReference type="Proteomes" id="UP000198923">
    <property type="component" value="Unassembled WGS sequence"/>
</dbReference>
<dbReference type="AlphaFoldDB" id="A0A1G7R5U7"/>